<feature type="coiled-coil region" evidence="1">
    <location>
        <begin position="589"/>
        <end position="666"/>
    </location>
</feature>
<keyword evidence="1" id="KW-0175">Coiled coil</keyword>
<feature type="compositionally biased region" description="Low complexity" evidence="2">
    <location>
        <begin position="204"/>
        <end position="221"/>
    </location>
</feature>
<evidence type="ECO:0000259" key="3">
    <source>
        <dbReference type="PROSITE" id="PS51840"/>
    </source>
</evidence>
<dbReference type="Proteomes" id="UP001085076">
    <property type="component" value="Miscellaneous, Linkage group lg07"/>
</dbReference>
<organism evidence="4 5">
    <name type="scientific">Dioscorea zingiberensis</name>
    <dbReference type="NCBI Taxonomy" id="325984"/>
    <lineage>
        <taxon>Eukaryota</taxon>
        <taxon>Viridiplantae</taxon>
        <taxon>Streptophyta</taxon>
        <taxon>Embryophyta</taxon>
        <taxon>Tracheophyta</taxon>
        <taxon>Spermatophyta</taxon>
        <taxon>Magnoliopsida</taxon>
        <taxon>Liliopsida</taxon>
        <taxon>Dioscoreales</taxon>
        <taxon>Dioscoreaceae</taxon>
        <taxon>Dioscorea</taxon>
    </lineage>
</organism>
<protein>
    <recommendedName>
        <fullName evidence="3">C2 NT-type domain-containing protein</fullName>
    </recommendedName>
</protein>
<feature type="coiled-coil region" evidence="1">
    <location>
        <begin position="1424"/>
        <end position="1451"/>
    </location>
</feature>
<dbReference type="OrthoDB" id="658575at2759"/>
<feature type="region of interest" description="Disordered" evidence="2">
    <location>
        <begin position="151"/>
        <end position="281"/>
    </location>
</feature>
<dbReference type="EMBL" id="JAGGNH010000007">
    <property type="protein sequence ID" value="KAJ0967146.1"/>
    <property type="molecule type" value="Genomic_DNA"/>
</dbReference>
<reference evidence="4" key="1">
    <citation type="submission" date="2021-03" db="EMBL/GenBank/DDBJ databases">
        <authorList>
            <person name="Li Z."/>
            <person name="Yang C."/>
        </authorList>
    </citation>
    <scope>NUCLEOTIDE SEQUENCE</scope>
    <source>
        <strain evidence="4">Dzin_1.0</strain>
        <tissue evidence="4">Leaf</tissue>
    </source>
</reference>
<feature type="coiled-coil region" evidence="1">
    <location>
        <begin position="1080"/>
        <end position="1114"/>
    </location>
</feature>
<comment type="caution">
    <text evidence="4">The sequence shown here is derived from an EMBL/GenBank/DDBJ whole genome shotgun (WGS) entry which is preliminary data.</text>
</comment>
<evidence type="ECO:0000313" key="4">
    <source>
        <dbReference type="EMBL" id="KAJ0967146.1"/>
    </source>
</evidence>
<dbReference type="PANTHER" id="PTHR47270">
    <property type="entry name" value="PROTEIN MLP1-LIKE"/>
    <property type="match status" value="1"/>
</dbReference>
<keyword evidence="5" id="KW-1185">Reference proteome</keyword>
<reference evidence="4" key="2">
    <citation type="journal article" date="2022" name="Hortic Res">
        <title>The genome of Dioscorea zingiberensis sheds light on the biosynthesis, origin and evolution of the medicinally important diosgenin saponins.</title>
        <authorList>
            <person name="Li Y."/>
            <person name="Tan C."/>
            <person name="Li Z."/>
            <person name="Guo J."/>
            <person name="Li S."/>
            <person name="Chen X."/>
            <person name="Wang C."/>
            <person name="Dai X."/>
            <person name="Yang H."/>
            <person name="Song W."/>
            <person name="Hou L."/>
            <person name="Xu J."/>
            <person name="Tong Z."/>
            <person name="Xu A."/>
            <person name="Yuan X."/>
            <person name="Wang W."/>
            <person name="Yang Q."/>
            <person name="Chen L."/>
            <person name="Sun Z."/>
            <person name="Wang K."/>
            <person name="Pan B."/>
            <person name="Chen J."/>
            <person name="Bao Y."/>
            <person name="Liu F."/>
            <person name="Qi X."/>
            <person name="Gang D.R."/>
            <person name="Wen J."/>
            <person name="Li J."/>
        </authorList>
    </citation>
    <scope>NUCLEOTIDE SEQUENCE</scope>
    <source>
        <strain evidence="4">Dzin_1.0</strain>
    </source>
</reference>
<feature type="compositionally biased region" description="Polar residues" evidence="2">
    <location>
        <begin position="240"/>
        <end position="251"/>
    </location>
</feature>
<feature type="coiled-coil region" evidence="1">
    <location>
        <begin position="301"/>
        <end position="547"/>
    </location>
</feature>
<feature type="compositionally biased region" description="Polar residues" evidence="2">
    <location>
        <begin position="154"/>
        <end position="165"/>
    </location>
</feature>
<dbReference type="Pfam" id="PF10358">
    <property type="entry name" value="NT-C2"/>
    <property type="match status" value="1"/>
</dbReference>
<feature type="coiled-coil region" evidence="1">
    <location>
        <begin position="834"/>
        <end position="868"/>
    </location>
</feature>
<dbReference type="PROSITE" id="PS51840">
    <property type="entry name" value="C2_NT"/>
    <property type="match status" value="1"/>
</dbReference>
<accession>A0A9D5C5Z1</accession>
<name>A0A9D5C5Z1_9LILI</name>
<feature type="domain" description="C2 NT-type" evidence="3">
    <location>
        <begin position="6"/>
        <end position="141"/>
    </location>
</feature>
<evidence type="ECO:0000313" key="5">
    <source>
        <dbReference type="Proteomes" id="UP001085076"/>
    </source>
</evidence>
<proteinExistence type="predicted"/>
<feature type="compositionally biased region" description="Polar residues" evidence="2">
    <location>
        <begin position="175"/>
        <end position="189"/>
    </location>
</feature>
<feature type="coiled-coil region" evidence="1">
    <location>
        <begin position="1267"/>
        <end position="1315"/>
    </location>
</feature>
<feature type="coiled-coil region" evidence="1">
    <location>
        <begin position="1476"/>
        <end position="1524"/>
    </location>
</feature>
<sequence>MFRSHRHRSNSFGEKHEFKFSNLQAFKVPRGWDKLLVSIVSVETGKTIAKSSKTVVHGGTCQWTDSFSESIWVSQGVTSKELEECLYKIVVSMGSSRSGLLGDVVLNLSDYVHSRDSGLLSLPLERCNHGTILQVKVQCLTRTKSRDGKGWKETNFQIEEPTTNNDDVDSKSDGSDLSNRVASSSTNLAGTGYPDEPVNRDRSFSASGSHHSSDSGGSSIGRANFSPQGSLNGGAFNVGRQDSSGFHSNANYGAGHSDDVSRSNQSSFNSRVSGSSNTNQMHEASAQISLQGIGPALLRPSDSCKDLLDAAEETIDELRDEVKMWERHSQKLKLDLEILKKENSEKSKHQANLDMELSAAFSERDSFKQELEQLKLSLEESMTKQTVNGSAKIEEIVRVKEELEDELKFLRESNANLSLQLKKTQESNIELVAILQELEETVEKQGMEITNLSEQAQANDSGSGSNGRLLLDLEAEWASKLSMKEEEIKKLEDKLSVVLQTPDPSAKILSADHTDMAKEIETLRVKVQELERDCAELTDENLELIFKVKGSSDNIRQGKGSTSSTSNEFVGHTSCDGSEFDVSLLKSQIYQLEQELKRKDESNEDLTKSLMVQINKLEEKCSHLETERQHLRNKVAELLLELDNSHVELEEKIQELTQLHQKQERDLDVDSGGDVKAESLSNSELSRLLSEINKQLHIALSHVKNLQYDGDSGTDTECSFELEFVVPGSTDAATTKDQVDNMIRSFVKFNEILESKLIECKAQSTCADREIKLQGRNSVDTQKCLKDNILNEQEFGATKANENSINGDTHIELEGAKFSIEELNAACSSKDEKIDVLTNSNRELEDLLSDVQREKDQLEEKLNITLGEISVTSNCLEDTRHDVMVLTSSVDSHVSANKMLEKKLVELESCKKELDLHISDLEKENVQLSERLSGMEAQLRYLTNEIDSNRLELEDSRAHIADLKDQLSSWQTEMDSQKLESEEKLQETQKKLAESQEESEVLKSAHSKQQGTIENLMEECLSLQKSTADLKKQKLDLQDHNSRLKIELSESLKKSLDFHEKMEFLEGKLSLLQKDIISKEKSLASELENIFQEHKEHEEKISQAHILLNQMELNKVVEEDKLERPEAVLTAQVSSTHNEEIIASECESSYTFSDRTELEYNLQEAHAKIEWYETELNDLKRESGNKVQGLVDLLNVSKQSEEMLMTDIARMQRLMENIKSSEERFKRMTNDMELKLKVSEYEKDQIAEEVSSLKLQLEKITLLQDEIMALKTSLDDAKFEKAKLEESLKSVSEECEELKSEKISLMEKVSNMQQALHGSEDDRHKRIALEEKLLRLECDLTAREALYAQEAEIKNELDHLKKSNSEYQRKVQCLEGEIEELIRRTQAREKELMLRKEQSEVNEVSFEDNNNPANHMESQVDADKVDLNSKIRSLETELAEALEMNNMYKIQLQSLVTEKGDNHAEVHKKSPENDVNVNQTARISSLETELKDMQERYLNMSLQFAEVEAQREELVMKLKSANKEKRWFG</sequence>
<dbReference type="PANTHER" id="PTHR47270:SF3">
    <property type="entry name" value="HYPOTETICAL PROTEIN"/>
    <property type="match status" value="1"/>
</dbReference>
<evidence type="ECO:0000256" key="2">
    <source>
        <dbReference type="SAM" id="MobiDB-lite"/>
    </source>
</evidence>
<feature type="coiled-coil region" evidence="1">
    <location>
        <begin position="1343"/>
        <end position="1391"/>
    </location>
</feature>
<feature type="region of interest" description="Disordered" evidence="2">
    <location>
        <begin position="988"/>
        <end position="1009"/>
    </location>
</feature>
<evidence type="ECO:0000256" key="1">
    <source>
        <dbReference type="SAM" id="Coils"/>
    </source>
</evidence>
<dbReference type="InterPro" id="IPR019448">
    <property type="entry name" value="NT-C2"/>
</dbReference>
<feature type="compositionally biased region" description="Low complexity" evidence="2">
    <location>
        <begin position="262"/>
        <end position="277"/>
    </location>
</feature>
<gene>
    <name evidence="4" type="ORF">J5N97_024063</name>
</gene>